<feature type="compositionally biased region" description="Basic and acidic residues" evidence="6">
    <location>
        <begin position="15"/>
        <end position="27"/>
    </location>
</feature>
<gene>
    <name evidence="7" type="ORF">B0H65DRAFT_212984</name>
</gene>
<dbReference type="InterPro" id="IPR047149">
    <property type="entry name" value="KIF11-like"/>
</dbReference>
<keyword evidence="5" id="KW-0175">Coiled coil</keyword>
<feature type="coiled-coil region" evidence="5">
    <location>
        <begin position="534"/>
        <end position="603"/>
    </location>
</feature>
<comment type="subcellular location">
    <subcellularLocation>
        <location evidence="1">Cytoplasm</location>
        <location evidence="1">Cytoskeleton</location>
    </subcellularLocation>
</comment>
<feature type="coiled-coil region" evidence="5">
    <location>
        <begin position="453"/>
        <end position="480"/>
    </location>
</feature>
<feature type="compositionally biased region" description="Basic and acidic residues" evidence="6">
    <location>
        <begin position="375"/>
        <end position="402"/>
    </location>
</feature>
<feature type="region of interest" description="Disordered" evidence="6">
    <location>
        <begin position="1"/>
        <end position="35"/>
    </location>
</feature>
<evidence type="ECO:0000256" key="2">
    <source>
        <dbReference type="ARBA" id="ARBA00022490"/>
    </source>
</evidence>
<feature type="compositionally biased region" description="Low complexity" evidence="6">
    <location>
        <begin position="403"/>
        <end position="415"/>
    </location>
</feature>
<dbReference type="RefSeq" id="XP_062682359.1">
    <property type="nucleotide sequence ID" value="XM_062821956.1"/>
</dbReference>
<reference evidence="7" key="2">
    <citation type="submission" date="2023-06" db="EMBL/GenBank/DDBJ databases">
        <authorList>
            <consortium name="Lawrence Berkeley National Laboratory"/>
            <person name="Haridas S."/>
            <person name="Hensen N."/>
            <person name="Bonometti L."/>
            <person name="Westerberg I."/>
            <person name="Brannstrom I.O."/>
            <person name="Guillou S."/>
            <person name="Cros-Aarteil S."/>
            <person name="Calhoun S."/>
            <person name="Kuo A."/>
            <person name="Mondo S."/>
            <person name="Pangilinan J."/>
            <person name="Riley R."/>
            <person name="Labutti K."/>
            <person name="Andreopoulos B."/>
            <person name="Lipzen A."/>
            <person name="Chen C."/>
            <person name="Yanf M."/>
            <person name="Daum C."/>
            <person name="Ng V."/>
            <person name="Clum A."/>
            <person name="Steindorff A."/>
            <person name="Ohm R."/>
            <person name="Martin F."/>
            <person name="Silar P."/>
            <person name="Natvig D."/>
            <person name="Lalanne C."/>
            <person name="Gautier V."/>
            <person name="Ament-Velasquez S.L."/>
            <person name="Kruys A."/>
            <person name="Hutchinson M.I."/>
            <person name="Powell A.J."/>
            <person name="Barry K."/>
            <person name="Miller A.N."/>
            <person name="Grigoriev I.V."/>
            <person name="Debuchy R."/>
            <person name="Gladieux P."/>
            <person name="Thoren M.H."/>
            <person name="Johannesson H."/>
        </authorList>
    </citation>
    <scope>NUCLEOTIDE SEQUENCE</scope>
    <source>
        <strain evidence="7">CBS 560.94</strain>
    </source>
</reference>
<organism evidence="7 8">
    <name type="scientific">Neurospora tetraspora</name>
    <dbReference type="NCBI Taxonomy" id="94610"/>
    <lineage>
        <taxon>Eukaryota</taxon>
        <taxon>Fungi</taxon>
        <taxon>Dikarya</taxon>
        <taxon>Ascomycota</taxon>
        <taxon>Pezizomycotina</taxon>
        <taxon>Sordariomycetes</taxon>
        <taxon>Sordariomycetidae</taxon>
        <taxon>Sordariales</taxon>
        <taxon>Sordariaceae</taxon>
        <taxon>Neurospora</taxon>
    </lineage>
</organism>
<feature type="region of interest" description="Disordered" evidence="6">
    <location>
        <begin position="375"/>
        <end position="427"/>
    </location>
</feature>
<evidence type="ECO:0000313" key="7">
    <source>
        <dbReference type="EMBL" id="KAK3345746.1"/>
    </source>
</evidence>
<keyword evidence="4" id="KW-0206">Cytoskeleton</keyword>
<name>A0AAE0JG91_9PEZI</name>
<feature type="region of interest" description="Disordered" evidence="6">
    <location>
        <begin position="621"/>
        <end position="644"/>
    </location>
</feature>
<dbReference type="GO" id="GO:0008574">
    <property type="term" value="F:plus-end-directed microtubule motor activity"/>
    <property type="evidence" value="ECO:0007669"/>
    <property type="project" value="TreeGrafter"/>
</dbReference>
<dbReference type="PANTHER" id="PTHR47970">
    <property type="entry name" value="KINESIN-LIKE PROTEIN KIF11"/>
    <property type="match status" value="1"/>
</dbReference>
<feature type="region of interest" description="Disordered" evidence="6">
    <location>
        <begin position="237"/>
        <end position="323"/>
    </location>
</feature>
<evidence type="ECO:0000256" key="1">
    <source>
        <dbReference type="ARBA" id="ARBA00004245"/>
    </source>
</evidence>
<evidence type="ECO:0000256" key="4">
    <source>
        <dbReference type="ARBA" id="ARBA00023212"/>
    </source>
</evidence>
<dbReference type="GO" id="GO:0005876">
    <property type="term" value="C:spindle microtubule"/>
    <property type="evidence" value="ECO:0007669"/>
    <property type="project" value="TreeGrafter"/>
</dbReference>
<keyword evidence="8" id="KW-1185">Reference proteome</keyword>
<dbReference type="AlphaFoldDB" id="A0AAE0JG91"/>
<keyword evidence="3" id="KW-0505">Motor protein</keyword>
<evidence type="ECO:0000256" key="3">
    <source>
        <dbReference type="ARBA" id="ARBA00023175"/>
    </source>
</evidence>
<accession>A0AAE0JG91</accession>
<dbReference type="Proteomes" id="UP001278500">
    <property type="component" value="Unassembled WGS sequence"/>
</dbReference>
<dbReference type="GO" id="GO:0051231">
    <property type="term" value="P:spindle elongation"/>
    <property type="evidence" value="ECO:0007669"/>
    <property type="project" value="TreeGrafter"/>
</dbReference>
<dbReference type="EMBL" id="JAUEPP010000004">
    <property type="protein sequence ID" value="KAK3345746.1"/>
    <property type="molecule type" value="Genomic_DNA"/>
</dbReference>
<evidence type="ECO:0000256" key="6">
    <source>
        <dbReference type="SAM" id="MobiDB-lite"/>
    </source>
</evidence>
<keyword evidence="2" id="KW-0963">Cytoplasm</keyword>
<feature type="region of interest" description="Disordered" evidence="6">
    <location>
        <begin position="923"/>
        <end position="956"/>
    </location>
</feature>
<protein>
    <submittedName>
        <fullName evidence="7">Uncharacterized protein</fullName>
    </submittedName>
</protein>
<feature type="compositionally biased region" description="Low complexity" evidence="6">
    <location>
        <begin position="923"/>
        <end position="936"/>
    </location>
</feature>
<proteinExistence type="predicted"/>
<sequence>MSSNPFSAAIRGVKKKIDPGRYDDGHTKRTSTNEPLTHLPVKTLSKLTPEELRNYPNDQLERLELDRLQVLPGETLSRLNPDVLARLPSKTISRLTPEALVQLPAAVLAELSNHFLSAAPPEVLFRALPALDSDDLRKLKKAIHRIGHERLRQLPPDVIRRLPIPDIDVPAPESPQLPIQKHDISIHRLDKGLPAIPQSTHDFGMSTEYLDSRYEQQSGVMSFSAHYNTANIDPSAFPSSADRSYASPPSPTHTYTGRSSPAAVKSLATVHTTTYPPKTSDHRPPHAPRRNSSVSRGSHTRARSSSRGPKPDREREYQAYTSACPRPVTVAEYGPTKVSELPRDVSELGFPTAPPRLSSHIDDLSPSEIIRRAETWKEEHREIPRKETPRESREIIPKEDPRSMSPTSTSTSSSPEVASFAERERAAQGHMISSANDDAGSNYKDRVIKDHTISELKMERDNLNNQLINAKAKNIALLDRLDKYLERKSPSKKHTGDAIDVVIAYCEELCDGHSKIAKANKDWEDTWLREKKHRQEVEDQLEEKSRRLRVAEDNLLGLQSKVNEYSQRATELETQESSLRNDLGRLERENKELHKRCENQKAHSDAVIKKIQHEHESNVAQLRQTAADHDSQMRSQQDHHESEVRAQKEYYAQEMQKQRVYYEGQVNSLHQQLADQSQSHQTQLAQATKDLQDTITNLHSQHQQELNRMETAFNENVAALQTTHNQQIAAQQKKHEQDIQRLNKKHARNVVDLREKVQSLENDLVGNNDDFRPATDDSLKIQYRQLKLCIDMVTEPINLGISGVPRNLGKLDPTRFLEREGKNQLRFLLRSVVWQKIVEGFFSEPFGFGALGRGEGREVLRGVVEGWRGLCGYDDGSLSNGKTASRSTTTDTDLLTPFFHSREANKWRSATFQSILMAVAPPSSSMSGNKSNSRKGQQQAPSPSSTPGPPEHPIATPYYANINQVQSQIVALLSSICSETLSPEIQSKVSELARQAGELALQFGAQRAQLGLEVPKRGEQVKIGTESGWVDCEDGDSFGGRRGVEVEVDLCVSPKVYRVGDMDGRNMGDRKGAKVKAIVAGEVYPRRS</sequence>
<evidence type="ECO:0000256" key="5">
    <source>
        <dbReference type="SAM" id="Coils"/>
    </source>
</evidence>
<dbReference type="GeneID" id="87859110"/>
<evidence type="ECO:0000313" key="8">
    <source>
        <dbReference type="Proteomes" id="UP001278500"/>
    </source>
</evidence>
<feature type="compositionally biased region" description="Basic and acidic residues" evidence="6">
    <location>
        <begin position="626"/>
        <end position="644"/>
    </location>
</feature>
<dbReference type="GO" id="GO:0072686">
    <property type="term" value="C:mitotic spindle"/>
    <property type="evidence" value="ECO:0007669"/>
    <property type="project" value="TreeGrafter"/>
</dbReference>
<dbReference type="GO" id="GO:0090307">
    <property type="term" value="P:mitotic spindle assembly"/>
    <property type="evidence" value="ECO:0007669"/>
    <property type="project" value="TreeGrafter"/>
</dbReference>
<dbReference type="PANTHER" id="PTHR47970:SF12">
    <property type="entry name" value="KINESIN FAMILY MEMBER 11"/>
    <property type="match status" value="1"/>
</dbReference>
<feature type="coiled-coil region" evidence="5">
    <location>
        <begin position="725"/>
        <end position="770"/>
    </location>
</feature>
<reference evidence="7" key="1">
    <citation type="journal article" date="2023" name="Mol. Phylogenet. Evol.">
        <title>Genome-scale phylogeny and comparative genomics of the fungal order Sordariales.</title>
        <authorList>
            <person name="Hensen N."/>
            <person name="Bonometti L."/>
            <person name="Westerberg I."/>
            <person name="Brannstrom I.O."/>
            <person name="Guillou S."/>
            <person name="Cros-Aarteil S."/>
            <person name="Calhoun S."/>
            <person name="Haridas S."/>
            <person name="Kuo A."/>
            <person name="Mondo S."/>
            <person name="Pangilinan J."/>
            <person name="Riley R."/>
            <person name="LaButti K."/>
            <person name="Andreopoulos B."/>
            <person name="Lipzen A."/>
            <person name="Chen C."/>
            <person name="Yan M."/>
            <person name="Daum C."/>
            <person name="Ng V."/>
            <person name="Clum A."/>
            <person name="Steindorff A."/>
            <person name="Ohm R.A."/>
            <person name="Martin F."/>
            <person name="Silar P."/>
            <person name="Natvig D.O."/>
            <person name="Lalanne C."/>
            <person name="Gautier V."/>
            <person name="Ament-Velasquez S.L."/>
            <person name="Kruys A."/>
            <person name="Hutchinson M.I."/>
            <person name="Powell A.J."/>
            <person name="Barry K."/>
            <person name="Miller A.N."/>
            <person name="Grigoriev I.V."/>
            <person name="Debuchy R."/>
            <person name="Gladieux P."/>
            <person name="Hiltunen Thoren M."/>
            <person name="Johannesson H."/>
        </authorList>
    </citation>
    <scope>NUCLEOTIDE SEQUENCE</scope>
    <source>
        <strain evidence="7">CBS 560.94</strain>
    </source>
</reference>
<comment type="caution">
    <text evidence="7">The sequence shown here is derived from an EMBL/GenBank/DDBJ whole genome shotgun (WGS) entry which is preliminary data.</text>
</comment>